<proteinExistence type="inferred from homology"/>
<evidence type="ECO:0000256" key="3">
    <source>
        <dbReference type="ARBA" id="ARBA00022475"/>
    </source>
</evidence>
<organism evidence="10 11">
    <name type="scientific">Lupinus luteus</name>
    <name type="common">European yellow lupine</name>
    <dbReference type="NCBI Taxonomy" id="3873"/>
    <lineage>
        <taxon>Eukaryota</taxon>
        <taxon>Viridiplantae</taxon>
        <taxon>Streptophyta</taxon>
        <taxon>Embryophyta</taxon>
        <taxon>Tracheophyta</taxon>
        <taxon>Spermatophyta</taxon>
        <taxon>Magnoliopsida</taxon>
        <taxon>eudicotyledons</taxon>
        <taxon>Gunneridae</taxon>
        <taxon>Pentapetalae</taxon>
        <taxon>rosids</taxon>
        <taxon>fabids</taxon>
        <taxon>Fabales</taxon>
        <taxon>Fabaceae</taxon>
        <taxon>Papilionoideae</taxon>
        <taxon>50 kb inversion clade</taxon>
        <taxon>genistoids sensu lato</taxon>
        <taxon>core genistoids</taxon>
        <taxon>Genisteae</taxon>
        <taxon>Lupinus</taxon>
    </lineage>
</organism>
<evidence type="ECO:0000256" key="6">
    <source>
        <dbReference type="ARBA" id="ARBA00023136"/>
    </source>
</evidence>
<keyword evidence="11" id="KW-1185">Reference proteome</keyword>
<feature type="domain" description="FAS1" evidence="9">
    <location>
        <begin position="91"/>
        <end position="201"/>
    </location>
</feature>
<dbReference type="InterPro" id="IPR045003">
    <property type="entry name" value="FLA_A"/>
</dbReference>
<dbReference type="GO" id="GO:0009834">
    <property type="term" value="P:plant-type secondary cell wall biogenesis"/>
    <property type="evidence" value="ECO:0007669"/>
    <property type="project" value="TreeGrafter"/>
</dbReference>
<evidence type="ECO:0000259" key="9">
    <source>
        <dbReference type="SMART" id="SM00554"/>
    </source>
</evidence>
<protein>
    <recommendedName>
        <fullName evidence="9">FAS1 domain-containing protein</fullName>
    </recommendedName>
</protein>
<keyword evidence="4" id="KW-0336">GPI-anchor</keyword>
<dbReference type="GO" id="GO:0005886">
    <property type="term" value="C:plasma membrane"/>
    <property type="evidence" value="ECO:0007669"/>
    <property type="project" value="UniProtKB-SubCell"/>
</dbReference>
<gene>
    <name evidence="10" type="ORF">LLUT_LOCUS2632</name>
</gene>
<reference evidence="10 11" key="1">
    <citation type="submission" date="2024-03" db="EMBL/GenBank/DDBJ databases">
        <authorList>
            <person name="Martinez-Hernandez J."/>
        </authorList>
    </citation>
    <scope>NUCLEOTIDE SEQUENCE [LARGE SCALE GENOMIC DNA]</scope>
</reference>
<keyword evidence="5" id="KW-0732">Signal</keyword>
<keyword evidence="3" id="KW-1003">Cell membrane</keyword>
<dbReference type="Pfam" id="PF02469">
    <property type="entry name" value="Fasciclin"/>
    <property type="match status" value="1"/>
</dbReference>
<dbReference type="EMBL" id="CAXHTB010000002">
    <property type="protein sequence ID" value="CAL0301572.1"/>
    <property type="molecule type" value="Genomic_DNA"/>
</dbReference>
<comment type="caution">
    <text evidence="10">The sequence shown here is derived from an EMBL/GenBank/DDBJ whole genome shotgun (WGS) entry which is preliminary data.</text>
</comment>
<evidence type="ECO:0000256" key="7">
    <source>
        <dbReference type="ARBA" id="ARBA00024686"/>
    </source>
</evidence>
<dbReference type="SMART" id="SM00554">
    <property type="entry name" value="FAS1"/>
    <property type="match status" value="1"/>
</dbReference>
<evidence type="ECO:0000256" key="4">
    <source>
        <dbReference type="ARBA" id="ARBA00022622"/>
    </source>
</evidence>
<name>A0AAV1VXQ0_LUPLU</name>
<comment type="similarity">
    <text evidence="2">Belongs to the fasciclin-like AGP family.</text>
</comment>
<evidence type="ECO:0000256" key="1">
    <source>
        <dbReference type="ARBA" id="ARBA00004609"/>
    </source>
</evidence>
<accession>A0AAV1VXQ0</accession>
<keyword evidence="4" id="KW-0449">Lipoprotein</keyword>
<sequence length="204" mass="22386">MDLGLATNVADIDETMASSSPGRSKDQWKSPVNNGEVASKELENMKNGDGSDEGLVVFDQDEKEIHREDSPPDQVLDTNRVPRAQGNAGVTIFAPSDADFAKLSEFGRLQSLPADQKVLVLKFHGIHSYYSESILKTLVNPFQPTLATEATSAGSYRFSLSHFRGNVVINTGVDNRTVVLKTIYDRKPVAIYSVSNVLLPRDLF</sequence>
<evidence type="ECO:0000256" key="5">
    <source>
        <dbReference type="ARBA" id="ARBA00022729"/>
    </source>
</evidence>
<dbReference type="GO" id="GO:0098552">
    <property type="term" value="C:side of membrane"/>
    <property type="evidence" value="ECO:0007669"/>
    <property type="project" value="UniProtKB-KW"/>
</dbReference>
<dbReference type="PANTHER" id="PTHR32077">
    <property type="entry name" value="FASCICLIN-LIKE ARABINOGALACTAN PROTEIN"/>
    <property type="match status" value="1"/>
</dbReference>
<dbReference type="Proteomes" id="UP001497480">
    <property type="component" value="Unassembled WGS sequence"/>
</dbReference>
<evidence type="ECO:0000313" key="11">
    <source>
        <dbReference type="Proteomes" id="UP001497480"/>
    </source>
</evidence>
<evidence type="ECO:0000256" key="8">
    <source>
        <dbReference type="SAM" id="MobiDB-lite"/>
    </source>
</evidence>
<dbReference type="AlphaFoldDB" id="A0AAV1VXQ0"/>
<dbReference type="PANTHER" id="PTHR32077:SF86">
    <property type="entry name" value="FAS1 DOMAIN-CONTAINING PROTEIN SELMODRAFT_448915"/>
    <property type="match status" value="1"/>
</dbReference>
<keyword evidence="6" id="KW-0472">Membrane</keyword>
<evidence type="ECO:0000256" key="2">
    <source>
        <dbReference type="ARBA" id="ARBA00007843"/>
    </source>
</evidence>
<feature type="region of interest" description="Disordered" evidence="8">
    <location>
        <begin position="1"/>
        <end position="53"/>
    </location>
</feature>
<dbReference type="Gene3D" id="2.30.180.10">
    <property type="entry name" value="FAS1 domain"/>
    <property type="match status" value="1"/>
</dbReference>
<dbReference type="SUPFAM" id="SSF82153">
    <property type="entry name" value="FAS1 domain"/>
    <property type="match status" value="1"/>
</dbReference>
<comment type="function">
    <text evidence="7">May be a cell surface adhesion protein.</text>
</comment>
<dbReference type="InterPro" id="IPR036378">
    <property type="entry name" value="FAS1_dom_sf"/>
</dbReference>
<dbReference type="InterPro" id="IPR000782">
    <property type="entry name" value="FAS1_domain"/>
</dbReference>
<evidence type="ECO:0000313" key="10">
    <source>
        <dbReference type="EMBL" id="CAL0301572.1"/>
    </source>
</evidence>
<comment type="subcellular location">
    <subcellularLocation>
        <location evidence="1">Cell membrane</location>
        <topology evidence="1">Lipid-anchor</topology>
        <topology evidence="1">GPI-anchor</topology>
    </subcellularLocation>
</comment>
<keyword evidence="4" id="KW-0325">Glycoprotein</keyword>